<feature type="non-terminal residue" evidence="1">
    <location>
        <position position="69"/>
    </location>
</feature>
<dbReference type="OrthoDB" id="1577640at2759"/>
<protein>
    <submittedName>
        <fullName evidence="1">Uncharacterized protein</fullName>
    </submittedName>
</protein>
<accession>A0A9N9ZL01</accession>
<dbReference type="GO" id="GO:0003824">
    <property type="term" value="F:catalytic activity"/>
    <property type="evidence" value="ECO:0007669"/>
    <property type="project" value="InterPro"/>
</dbReference>
<dbReference type="Proteomes" id="UP000775872">
    <property type="component" value="Unassembled WGS sequence"/>
</dbReference>
<evidence type="ECO:0000313" key="2">
    <source>
        <dbReference type="Proteomes" id="UP000775872"/>
    </source>
</evidence>
<comment type="caution">
    <text evidence="1">The sequence shown here is derived from an EMBL/GenBank/DDBJ whole genome shotgun (WGS) entry which is preliminary data.</text>
</comment>
<dbReference type="Gene3D" id="3.40.50.1580">
    <property type="entry name" value="Nucleoside phosphorylase domain"/>
    <property type="match status" value="1"/>
</dbReference>
<keyword evidence="2" id="KW-1185">Reference proteome</keyword>
<gene>
    <name evidence="1" type="ORF">CSOL1703_00006981</name>
</gene>
<dbReference type="AlphaFoldDB" id="A0A9N9ZL01"/>
<dbReference type="EMBL" id="CABFOC020000074">
    <property type="protein sequence ID" value="CAH0057208.1"/>
    <property type="molecule type" value="Genomic_DNA"/>
</dbReference>
<evidence type="ECO:0000313" key="1">
    <source>
        <dbReference type="EMBL" id="CAH0057208.1"/>
    </source>
</evidence>
<feature type="non-terminal residue" evidence="1">
    <location>
        <position position="1"/>
    </location>
</feature>
<proteinExistence type="predicted"/>
<dbReference type="InterPro" id="IPR035994">
    <property type="entry name" value="Nucleoside_phosphorylase_sf"/>
</dbReference>
<name>A0A9N9ZL01_9HYPO</name>
<organism evidence="1 2">
    <name type="scientific">Clonostachys solani</name>
    <dbReference type="NCBI Taxonomy" id="160281"/>
    <lineage>
        <taxon>Eukaryota</taxon>
        <taxon>Fungi</taxon>
        <taxon>Dikarya</taxon>
        <taxon>Ascomycota</taxon>
        <taxon>Pezizomycotina</taxon>
        <taxon>Sordariomycetes</taxon>
        <taxon>Hypocreomycetidae</taxon>
        <taxon>Hypocreales</taxon>
        <taxon>Bionectriaceae</taxon>
        <taxon>Clonostachys</taxon>
    </lineage>
</organism>
<reference evidence="1" key="1">
    <citation type="submission" date="2021-10" db="EMBL/GenBank/DDBJ databases">
        <authorList>
            <person name="Piombo E."/>
        </authorList>
    </citation>
    <scope>NUCLEOTIDE SEQUENCE</scope>
</reference>
<dbReference type="GO" id="GO:0009116">
    <property type="term" value="P:nucleoside metabolic process"/>
    <property type="evidence" value="ECO:0007669"/>
    <property type="project" value="InterPro"/>
</dbReference>
<sequence>GHNIAIAILPDREYSTTLAAVVVRDLIYSFLNVCIRLIVGIRGGIPSLKYGIYLSDMIAISSLKSTYKL</sequence>